<keyword evidence="3" id="KW-1185">Reference proteome</keyword>
<evidence type="ECO:0000313" key="1">
    <source>
        <dbReference type="EMBL" id="BCI92218.1"/>
    </source>
</evidence>
<dbReference type="AlphaFoldDB" id="A0A7G1ITS5"/>
<accession>A0A7G1ITS5</accession>
<reference evidence="1 3" key="1">
    <citation type="submission" date="2020-07" db="EMBL/GenBank/DDBJ databases">
        <title>Mycobacterium kansasii (former subtype) with zoonotic potential isolated from diseased indoor pet cat, Japan.</title>
        <authorList>
            <person name="Fukano H."/>
            <person name="Terazono T."/>
            <person name="Hoshino Y."/>
        </authorList>
    </citation>
    <scope>NUCLEOTIDE SEQUENCE [LARGE SCALE GENOMIC DNA]</scope>
    <source>
        <strain evidence="1 3">Kuro-I</strain>
    </source>
</reference>
<evidence type="ECO:0000313" key="2">
    <source>
        <dbReference type="EMBL" id="BCI92267.1"/>
    </source>
</evidence>
<organism evidence="1 3">
    <name type="scientific">Mycobacterium kansasii</name>
    <dbReference type="NCBI Taxonomy" id="1768"/>
    <lineage>
        <taxon>Bacteria</taxon>
        <taxon>Bacillati</taxon>
        <taxon>Actinomycetota</taxon>
        <taxon>Actinomycetes</taxon>
        <taxon>Mycobacteriales</taxon>
        <taxon>Mycobacteriaceae</taxon>
        <taxon>Mycobacterium</taxon>
    </lineage>
</organism>
<proteinExistence type="predicted"/>
<name>A0A7G1ITS5_MYCKA</name>
<dbReference type="EMBL" id="AP023343">
    <property type="protein sequence ID" value="BCI92267.1"/>
    <property type="molecule type" value="Genomic_DNA"/>
</dbReference>
<sequence length="106" mass="11258">MEVVRLATIAVYSGQPPESRAAKTIAIASAIDIRPVCARMSRLHSVAPRRHPARETAVHTIAAIVKTRNHNQLTEATHPGWLLSGGMGIADISMPGIETAVDAGWG</sequence>
<dbReference type="EMBL" id="AP023343">
    <property type="protein sequence ID" value="BCI92218.1"/>
    <property type="molecule type" value="Genomic_DNA"/>
</dbReference>
<protein>
    <submittedName>
        <fullName evidence="1">Uncharacterized protein</fullName>
    </submittedName>
</protein>
<evidence type="ECO:0000313" key="3">
    <source>
        <dbReference type="Proteomes" id="UP000516380"/>
    </source>
</evidence>
<dbReference type="Proteomes" id="UP000516380">
    <property type="component" value="Chromosome"/>
</dbReference>
<gene>
    <name evidence="1" type="ORF">NIIDMKKI_74240</name>
    <name evidence="2" type="ORF">NIIDMKKI_74730</name>
</gene>